<name>A0A4Y2A787_ARAVE</name>
<keyword evidence="2" id="KW-1185">Reference proteome</keyword>
<organism evidence="1 2">
    <name type="scientific">Araneus ventricosus</name>
    <name type="common">Orbweaver spider</name>
    <name type="synonym">Epeira ventricosa</name>
    <dbReference type="NCBI Taxonomy" id="182803"/>
    <lineage>
        <taxon>Eukaryota</taxon>
        <taxon>Metazoa</taxon>
        <taxon>Ecdysozoa</taxon>
        <taxon>Arthropoda</taxon>
        <taxon>Chelicerata</taxon>
        <taxon>Arachnida</taxon>
        <taxon>Araneae</taxon>
        <taxon>Araneomorphae</taxon>
        <taxon>Entelegynae</taxon>
        <taxon>Araneoidea</taxon>
        <taxon>Araneidae</taxon>
        <taxon>Araneus</taxon>
    </lineage>
</organism>
<protein>
    <submittedName>
        <fullName evidence="1">Uncharacterized protein</fullName>
    </submittedName>
</protein>
<accession>A0A4Y2A787</accession>
<evidence type="ECO:0000313" key="1">
    <source>
        <dbReference type="EMBL" id="GBL75613.1"/>
    </source>
</evidence>
<sequence length="117" mass="13002">MACALPYGRLHWSKRFVGFAPHKLTRSILQHPANRDSRKSGWPQCSNSDVDVSNSHFLIFPDSLTDAWTPLCTNFANNSNLTAISRVVIRRFCRMSSSTVEIVALLVTTCACQGSKS</sequence>
<dbReference type="Proteomes" id="UP000499080">
    <property type="component" value="Unassembled WGS sequence"/>
</dbReference>
<evidence type="ECO:0000313" key="2">
    <source>
        <dbReference type="Proteomes" id="UP000499080"/>
    </source>
</evidence>
<gene>
    <name evidence="1" type="ORF">AVEN_154934_1</name>
</gene>
<proteinExistence type="predicted"/>
<dbReference type="AlphaFoldDB" id="A0A4Y2A787"/>
<reference evidence="1 2" key="1">
    <citation type="journal article" date="2019" name="Sci. Rep.">
        <title>Orb-weaving spider Araneus ventricosus genome elucidates the spidroin gene catalogue.</title>
        <authorList>
            <person name="Kono N."/>
            <person name="Nakamura H."/>
            <person name="Ohtoshi R."/>
            <person name="Moran D.A.P."/>
            <person name="Shinohara A."/>
            <person name="Yoshida Y."/>
            <person name="Fujiwara M."/>
            <person name="Mori M."/>
            <person name="Tomita M."/>
            <person name="Arakawa K."/>
        </authorList>
    </citation>
    <scope>NUCLEOTIDE SEQUENCE [LARGE SCALE GENOMIC DNA]</scope>
</reference>
<dbReference type="EMBL" id="BGPR01000008">
    <property type="protein sequence ID" value="GBL75613.1"/>
    <property type="molecule type" value="Genomic_DNA"/>
</dbReference>
<comment type="caution">
    <text evidence="1">The sequence shown here is derived from an EMBL/GenBank/DDBJ whole genome shotgun (WGS) entry which is preliminary data.</text>
</comment>